<evidence type="ECO:0000256" key="3">
    <source>
        <dbReference type="SAM" id="Phobius"/>
    </source>
</evidence>
<dbReference type="GO" id="GO:0052621">
    <property type="term" value="F:diguanylate cyclase activity"/>
    <property type="evidence" value="ECO:0007669"/>
    <property type="project" value="UniProtKB-EC"/>
</dbReference>
<name>A0ABV7JCD1_9GAMM</name>
<keyword evidence="3" id="KW-1133">Transmembrane helix</keyword>
<feature type="transmembrane region" description="Helical" evidence="3">
    <location>
        <begin position="47"/>
        <end position="66"/>
    </location>
</feature>
<dbReference type="PROSITE" id="PS50887">
    <property type="entry name" value="GGDEF"/>
    <property type="match status" value="1"/>
</dbReference>
<dbReference type="EMBL" id="JBHRTS010000010">
    <property type="protein sequence ID" value="MFC3195784.1"/>
    <property type="molecule type" value="Genomic_DNA"/>
</dbReference>
<reference evidence="6" key="1">
    <citation type="journal article" date="2019" name="Int. J. Syst. Evol. Microbiol.">
        <title>The Global Catalogue of Microorganisms (GCM) 10K type strain sequencing project: providing services to taxonomists for standard genome sequencing and annotation.</title>
        <authorList>
            <consortium name="The Broad Institute Genomics Platform"/>
            <consortium name="The Broad Institute Genome Sequencing Center for Infectious Disease"/>
            <person name="Wu L."/>
            <person name="Ma J."/>
        </authorList>
    </citation>
    <scope>NUCLEOTIDE SEQUENCE [LARGE SCALE GENOMIC DNA]</scope>
    <source>
        <strain evidence="6">KCTC 42953</strain>
    </source>
</reference>
<dbReference type="PANTHER" id="PTHR45138:SF9">
    <property type="entry name" value="DIGUANYLATE CYCLASE DGCM-RELATED"/>
    <property type="match status" value="1"/>
</dbReference>
<dbReference type="EC" id="2.7.7.65" evidence="1"/>
<feature type="transmembrane region" description="Helical" evidence="3">
    <location>
        <begin position="17"/>
        <end position="35"/>
    </location>
</feature>
<keyword evidence="5" id="KW-0548">Nucleotidyltransferase</keyword>
<evidence type="ECO:0000313" key="6">
    <source>
        <dbReference type="Proteomes" id="UP001595533"/>
    </source>
</evidence>
<evidence type="ECO:0000313" key="5">
    <source>
        <dbReference type="EMBL" id="MFC3195784.1"/>
    </source>
</evidence>
<feature type="domain" description="GGDEF" evidence="4">
    <location>
        <begin position="173"/>
        <end position="307"/>
    </location>
</feature>
<dbReference type="PANTHER" id="PTHR45138">
    <property type="entry name" value="REGULATORY COMPONENTS OF SENSORY TRANSDUCTION SYSTEM"/>
    <property type="match status" value="1"/>
</dbReference>
<dbReference type="RefSeq" id="WP_157892985.1">
    <property type="nucleotide sequence ID" value="NZ_JBHRTS010000010.1"/>
</dbReference>
<dbReference type="InterPro" id="IPR029787">
    <property type="entry name" value="Nucleotide_cyclase"/>
</dbReference>
<sequence length="328" mass="36813">MNQTVTAKKQSSMAMRIGVYLGLFVALGILVVFGFDFFFSRQQQPDWVLVGVYAFLATLTYYFFIVNDLNAKKLNGRAMAMSFFICYLALSLVAISFAYQIPSNLVWYVSGMMLIIGYSMGAYGVTKWGRYHKKVKKVMIHENLTDDLTGLFNRRAFAINSNRELDFCLTSGSDFSVIMLDIDDFKEINDRYGHVAGDEVLKQLSALINSFIRRSDSVYRWGGEEFVVLLPITGLFEAHQVANKIVKIVAEHTFIINQNLKINLTVSLGVAQWVRQESLLNDTLNRADKALYKAKSNGKNAVVVANYKDHADDVSKKPGGGPDNQLSA</sequence>
<evidence type="ECO:0000259" key="4">
    <source>
        <dbReference type="PROSITE" id="PS50887"/>
    </source>
</evidence>
<protein>
    <recommendedName>
        <fullName evidence="1">diguanylate cyclase</fullName>
        <ecNumber evidence="1">2.7.7.65</ecNumber>
    </recommendedName>
</protein>
<gene>
    <name evidence="5" type="ORF">ACFODZ_16130</name>
</gene>
<comment type="catalytic activity">
    <reaction evidence="2">
        <text>2 GTP = 3',3'-c-di-GMP + 2 diphosphate</text>
        <dbReference type="Rhea" id="RHEA:24898"/>
        <dbReference type="ChEBI" id="CHEBI:33019"/>
        <dbReference type="ChEBI" id="CHEBI:37565"/>
        <dbReference type="ChEBI" id="CHEBI:58805"/>
        <dbReference type="EC" id="2.7.7.65"/>
    </reaction>
</comment>
<proteinExistence type="predicted"/>
<evidence type="ECO:0000256" key="1">
    <source>
        <dbReference type="ARBA" id="ARBA00012528"/>
    </source>
</evidence>
<keyword evidence="3" id="KW-0812">Transmembrane</keyword>
<evidence type="ECO:0000256" key="2">
    <source>
        <dbReference type="ARBA" id="ARBA00034247"/>
    </source>
</evidence>
<keyword evidence="5" id="KW-0808">Transferase</keyword>
<organism evidence="5 6">
    <name type="scientific">Marinicella sediminis</name>
    <dbReference type="NCBI Taxonomy" id="1792834"/>
    <lineage>
        <taxon>Bacteria</taxon>
        <taxon>Pseudomonadati</taxon>
        <taxon>Pseudomonadota</taxon>
        <taxon>Gammaproteobacteria</taxon>
        <taxon>Lysobacterales</taxon>
        <taxon>Marinicellaceae</taxon>
        <taxon>Marinicella</taxon>
    </lineage>
</organism>
<dbReference type="NCBIfam" id="TIGR00254">
    <property type="entry name" value="GGDEF"/>
    <property type="match status" value="1"/>
</dbReference>
<dbReference type="InterPro" id="IPR050469">
    <property type="entry name" value="Diguanylate_Cyclase"/>
</dbReference>
<dbReference type="SMART" id="SM00267">
    <property type="entry name" value="GGDEF"/>
    <property type="match status" value="1"/>
</dbReference>
<accession>A0ABV7JCD1</accession>
<keyword evidence="3" id="KW-0472">Membrane</keyword>
<dbReference type="CDD" id="cd01949">
    <property type="entry name" value="GGDEF"/>
    <property type="match status" value="1"/>
</dbReference>
<dbReference type="SUPFAM" id="SSF55073">
    <property type="entry name" value="Nucleotide cyclase"/>
    <property type="match status" value="1"/>
</dbReference>
<dbReference type="Gene3D" id="3.30.70.270">
    <property type="match status" value="1"/>
</dbReference>
<comment type="caution">
    <text evidence="5">The sequence shown here is derived from an EMBL/GenBank/DDBJ whole genome shotgun (WGS) entry which is preliminary data.</text>
</comment>
<keyword evidence="6" id="KW-1185">Reference proteome</keyword>
<dbReference type="Pfam" id="PF00990">
    <property type="entry name" value="GGDEF"/>
    <property type="match status" value="1"/>
</dbReference>
<dbReference type="InterPro" id="IPR043128">
    <property type="entry name" value="Rev_trsase/Diguanyl_cyclase"/>
</dbReference>
<feature type="transmembrane region" description="Helical" evidence="3">
    <location>
        <begin position="78"/>
        <end position="99"/>
    </location>
</feature>
<feature type="transmembrane region" description="Helical" evidence="3">
    <location>
        <begin position="105"/>
        <end position="126"/>
    </location>
</feature>
<dbReference type="InterPro" id="IPR000160">
    <property type="entry name" value="GGDEF_dom"/>
</dbReference>
<dbReference type="Proteomes" id="UP001595533">
    <property type="component" value="Unassembled WGS sequence"/>
</dbReference>